<protein>
    <submittedName>
        <fullName evidence="1">Uncharacterized protein</fullName>
    </submittedName>
</protein>
<dbReference type="AlphaFoldDB" id="A0A094IW93"/>
<name>A0A094IW93_9GAMM</name>
<accession>A0A094IW93</accession>
<dbReference type="Proteomes" id="UP000054363">
    <property type="component" value="Unassembled WGS sequence"/>
</dbReference>
<sequence length="63" mass="7110">MRDSGKIFFLVMVSSIVSLVADKKGIIAPKNRLILILYKWQVVRSSLLISKKYLLSMASLKPT</sequence>
<organism evidence="1 2">
    <name type="scientific">Pseudidiomarina salinarum</name>
    <dbReference type="NCBI Taxonomy" id="435908"/>
    <lineage>
        <taxon>Bacteria</taxon>
        <taxon>Pseudomonadati</taxon>
        <taxon>Pseudomonadota</taxon>
        <taxon>Gammaproteobacteria</taxon>
        <taxon>Alteromonadales</taxon>
        <taxon>Idiomarinaceae</taxon>
        <taxon>Pseudidiomarina</taxon>
    </lineage>
</organism>
<dbReference type="STRING" id="435908.IDSA_01085"/>
<gene>
    <name evidence="1" type="ORF">IDSA_01085</name>
</gene>
<evidence type="ECO:0000313" key="1">
    <source>
        <dbReference type="EMBL" id="KFZ31352.1"/>
    </source>
</evidence>
<dbReference type="EMBL" id="JPER01000001">
    <property type="protein sequence ID" value="KFZ31352.1"/>
    <property type="molecule type" value="Genomic_DNA"/>
</dbReference>
<reference evidence="1 2" key="1">
    <citation type="submission" date="2014-06" db="EMBL/GenBank/DDBJ databases">
        <title>The draft genome sequence of Idiomarina salinarum ISL-52.</title>
        <authorList>
            <person name="Du J."/>
            <person name="Shao Z."/>
        </authorList>
    </citation>
    <scope>NUCLEOTIDE SEQUENCE [LARGE SCALE GENOMIC DNA]</scope>
    <source>
        <strain evidence="1 2">ISL-52</strain>
    </source>
</reference>
<comment type="caution">
    <text evidence="1">The sequence shown here is derived from an EMBL/GenBank/DDBJ whole genome shotgun (WGS) entry which is preliminary data.</text>
</comment>
<proteinExistence type="predicted"/>
<keyword evidence="2" id="KW-1185">Reference proteome</keyword>
<evidence type="ECO:0000313" key="2">
    <source>
        <dbReference type="Proteomes" id="UP000054363"/>
    </source>
</evidence>